<feature type="transmembrane region" description="Helical" evidence="5">
    <location>
        <begin position="241"/>
        <end position="264"/>
    </location>
</feature>
<sequence length="553" mass="60027">MFKKFIPALEWIPNYQRTDLRGDMSAGLIVAVMLIPQGMAYAMLAGLPPVIGLYASTIPIIVYALFGTSRQLAVGPVAMDSLLVLAGVSVLAEPGTAEYISLTLLLMLMVGLILFLMGLFRLGFLVNFLSNAVISGFTSAAAITIGLSQLKHLIGVNILADQNVFTIVWEAIVRVVEINIVTLAIGLISIFFLIGLKRLPKIPAPLVVVTLSILVVLFLRLDELGVKIVGEVPRGLPAFSLPVLSLSSAVSLLPIALTISFIAFMEAISVSKAIAAKEKYKIVPNQELVGIGLANVAGSFFSAYPVTGGFSRSAVNYQAGARTPLASLITAALIILTLLFFTGLFYYLPNAVLAAIIMVAVYKLIDVKEAKRLFRIRKADGWTWVVTFIATLVLGIKVGILIGIAFSLLVFIARSAYPHVAELGYLTEDHVFRNINRYPEAKVDPEVIIFRTDASLYFANMTFLEDKLCERVGEKPETKWIILDFSGVNSIDAVAIHSLEEVMESCGKGGIEFLFAGIKGPVMDLMKKADWDKKYGDNLNYLSINQALKAIGK</sequence>
<keyword evidence="3 5" id="KW-1133">Transmembrane helix</keyword>
<dbReference type="GO" id="GO:0008271">
    <property type="term" value="F:secondary active sulfate transmembrane transporter activity"/>
    <property type="evidence" value="ECO:0007669"/>
    <property type="project" value="InterPro"/>
</dbReference>
<dbReference type="InterPro" id="IPR011547">
    <property type="entry name" value="SLC26A/SulP_dom"/>
</dbReference>
<proteinExistence type="predicted"/>
<feature type="transmembrane region" description="Helical" evidence="5">
    <location>
        <begin position="26"/>
        <end position="44"/>
    </location>
</feature>
<dbReference type="CDD" id="cd07042">
    <property type="entry name" value="STAS_SulP_like_sulfate_transporter"/>
    <property type="match status" value="1"/>
</dbReference>
<keyword evidence="4 5" id="KW-0472">Membrane</keyword>
<evidence type="ECO:0000256" key="1">
    <source>
        <dbReference type="ARBA" id="ARBA00004141"/>
    </source>
</evidence>
<comment type="subcellular location">
    <subcellularLocation>
        <location evidence="1">Membrane</location>
        <topology evidence="1">Multi-pass membrane protein</topology>
    </subcellularLocation>
</comment>
<feature type="transmembrane region" description="Helical" evidence="5">
    <location>
        <begin position="98"/>
        <end position="117"/>
    </location>
</feature>
<protein>
    <submittedName>
        <fullName evidence="7">Solute carrier family 26 protein</fullName>
    </submittedName>
</protein>
<feature type="transmembrane region" description="Helical" evidence="5">
    <location>
        <begin position="50"/>
        <end position="66"/>
    </location>
</feature>
<accession>A0A9X2DSI3</accession>
<keyword evidence="2 5" id="KW-0812">Transmembrane</keyword>
<dbReference type="InterPro" id="IPR018045">
    <property type="entry name" value="S04_transporter_CS"/>
</dbReference>
<dbReference type="InterPro" id="IPR002645">
    <property type="entry name" value="STAS_dom"/>
</dbReference>
<name>A0A9X2DSI3_9BACI</name>
<comment type="caution">
    <text evidence="7">The sequence shown here is derived from an EMBL/GenBank/DDBJ whole genome shotgun (WGS) entry which is preliminary data.</text>
</comment>
<dbReference type="PROSITE" id="PS50801">
    <property type="entry name" value="STAS"/>
    <property type="match status" value="1"/>
</dbReference>
<dbReference type="EMBL" id="JAMBOL010000023">
    <property type="protein sequence ID" value="MCM3715891.1"/>
    <property type="molecule type" value="Genomic_DNA"/>
</dbReference>
<feature type="transmembrane region" description="Helical" evidence="5">
    <location>
        <begin position="321"/>
        <end position="341"/>
    </location>
</feature>
<dbReference type="SUPFAM" id="SSF52091">
    <property type="entry name" value="SpoIIaa-like"/>
    <property type="match status" value="1"/>
</dbReference>
<dbReference type="InterPro" id="IPR036513">
    <property type="entry name" value="STAS_dom_sf"/>
</dbReference>
<feature type="domain" description="STAS" evidence="6">
    <location>
        <begin position="437"/>
        <end position="551"/>
    </location>
</feature>
<evidence type="ECO:0000313" key="8">
    <source>
        <dbReference type="Proteomes" id="UP001139179"/>
    </source>
</evidence>
<evidence type="ECO:0000256" key="4">
    <source>
        <dbReference type="ARBA" id="ARBA00023136"/>
    </source>
</evidence>
<dbReference type="Pfam" id="PF00916">
    <property type="entry name" value="Sulfate_transp"/>
    <property type="match status" value="1"/>
</dbReference>
<reference evidence="7" key="1">
    <citation type="submission" date="2022-05" db="EMBL/GenBank/DDBJ databases">
        <title>Comparative Genomics of Spacecraft Associated Microbes.</title>
        <authorList>
            <person name="Tran M.T."/>
            <person name="Wright A."/>
            <person name="Seuylemezian A."/>
            <person name="Eisen J."/>
            <person name="Coil D."/>
        </authorList>
    </citation>
    <scope>NUCLEOTIDE SEQUENCE</scope>
    <source>
        <strain evidence="7">214.1.1</strain>
    </source>
</reference>
<evidence type="ECO:0000259" key="6">
    <source>
        <dbReference type="PROSITE" id="PS50801"/>
    </source>
</evidence>
<dbReference type="InterPro" id="IPR001902">
    <property type="entry name" value="SLC26A/SulP_fam"/>
</dbReference>
<evidence type="ECO:0000256" key="2">
    <source>
        <dbReference type="ARBA" id="ARBA00022692"/>
    </source>
</evidence>
<dbReference type="PANTHER" id="PTHR11814">
    <property type="entry name" value="SULFATE TRANSPORTER"/>
    <property type="match status" value="1"/>
</dbReference>
<dbReference type="GO" id="GO:0016020">
    <property type="term" value="C:membrane"/>
    <property type="evidence" value="ECO:0007669"/>
    <property type="project" value="UniProtKB-SubCell"/>
</dbReference>
<organism evidence="7 8">
    <name type="scientific">Halalkalibacter oceani</name>
    <dbReference type="NCBI Taxonomy" id="1653776"/>
    <lineage>
        <taxon>Bacteria</taxon>
        <taxon>Bacillati</taxon>
        <taxon>Bacillota</taxon>
        <taxon>Bacilli</taxon>
        <taxon>Bacillales</taxon>
        <taxon>Bacillaceae</taxon>
        <taxon>Halalkalibacter</taxon>
    </lineage>
</organism>
<dbReference type="RefSeq" id="WP_251224588.1">
    <property type="nucleotide sequence ID" value="NZ_JAMBOL010000023.1"/>
</dbReference>
<feature type="transmembrane region" description="Helical" evidence="5">
    <location>
        <begin position="73"/>
        <end position="92"/>
    </location>
</feature>
<dbReference type="Proteomes" id="UP001139179">
    <property type="component" value="Unassembled WGS sequence"/>
</dbReference>
<gene>
    <name evidence="7" type="ORF">M3202_17695</name>
</gene>
<evidence type="ECO:0000256" key="5">
    <source>
        <dbReference type="SAM" id="Phobius"/>
    </source>
</evidence>
<dbReference type="Pfam" id="PF01740">
    <property type="entry name" value="STAS"/>
    <property type="match status" value="1"/>
</dbReference>
<feature type="transmembrane region" description="Helical" evidence="5">
    <location>
        <begin position="167"/>
        <end position="195"/>
    </location>
</feature>
<evidence type="ECO:0000256" key="3">
    <source>
        <dbReference type="ARBA" id="ARBA00022989"/>
    </source>
</evidence>
<feature type="transmembrane region" description="Helical" evidence="5">
    <location>
        <begin position="385"/>
        <end position="413"/>
    </location>
</feature>
<keyword evidence="8" id="KW-1185">Reference proteome</keyword>
<evidence type="ECO:0000313" key="7">
    <source>
        <dbReference type="EMBL" id="MCM3715891.1"/>
    </source>
</evidence>
<dbReference type="AlphaFoldDB" id="A0A9X2DSI3"/>
<dbReference type="Gene3D" id="3.30.750.24">
    <property type="entry name" value="STAS domain"/>
    <property type="match status" value="1"/>
</dbReference>
<feature type="transmembrane region" description="Helical" evidence="5">
    <location>
        <begin position="202"/>
        <end position="221"/>
    </location>
</feature>
<feature type="transmembrane region" description="Helical" evidence="5">
    <location>
        <begin position="124"/>
        <end position="147"/>
    </location>
</feature>
<dbReference type="NCBIfam" id="TIGR00815">
    <property type="entry name" value="sulP"/>
    <property type="match status" value="1"/>
</dbReference>
<dbReference type="PROSITE" id="PS01130">
    <property type="entry name" value="SLC26A"/>
    <property type="match status" value="1"/>
</dbReference>